<keyword evidence="4 10" id="KW-1003">Cell membrane</keyword>
<gene>
    <name evidence="11" type="primary">fliR</name>
    <name evidence="11" type="ORF">BG55_06575</name>
</gene>
<evidence type="ECO:0000256" key="1">
    <source>
        <dbReference type="ARBA" id="ARBA00002578"/>
    </source>
</evidence>
<accession>A0A014MDX6</accession>
<keyword evidence="8 10" id="KW-0975">Bacterial flagellum</keyword>
<dbReference type="GO" id="GO:0009425">
    <property type="term" value="C:bacterial-type flagellum basal body"/>
    <property type="evidence" value="ECO:0007669"/>
    <property type="project" value="UniProtKB-SubCell"/>
</dbReference>
<evidence type="ECO:0000256" key="5">
    <source>
        <dbReference type="ARBA" id="ARBA00022692"/>
    </source>
</evidence>
<dbReference type="Proteomes" id="UP000019918">
    <property type="component" value="Unassembled WGS sequence"/>
</dbReference>
<evidence type="ECO:0000256" key="4">
    <source>
        <dbReference type="ARBA" id="ARBA00022475"/>
    </source>
</evidence>
<feature type="transmembrane region" description="Helical" evidence="10">
    <location>
        <begin position="186"/>
        <end position="204"/>
    </location>
</feature>
<comment type="similarity">
    <text evidence="2 10">Belongs to the FliR/MopE/SpaR family.</text>
</comment>
<keyword evidence="11" id="KW-0966">Cell projection</keyword>
<dbReference type="EMBL" id="JFHN01000034">
    <property type="protein sequence ID" value="EXU76249.1"/>
    <property type="molecule type" value="Genomic_DNA"/>
</dbReference>
<keyword evidence="11" id="KW-0282">Flagellum</keyword>
<dbReference type="PANTHER" id="PTHR30065">
    <property type="entry name" value="FLAGELLAR BIOSYNTHETIC PROTEIN FLIR"/>
    <property type="match status" value="1"/>
</dbReference>
<sequence>MLHFDSNQLLMWVGQLFWPLARILALIMTAPLLSEKSISRKVKVGLGLMITYVLLPSLPPVNVTLFSVSGFWLLLQQILIGVAIGFTMQFAFAAVRTAGEVIGLQMGLSFATFFDPASRLNMPVLARFLDILAMLLFLTFNGHLWLISMVADSFHTLPIGGDPVNGNAYLALTKAAGMIFLNGLRLALPLITLLLTLNLALGLLNRVTPQLSVFAIGFPVTLSLGLVFMSLMMPLLAPFCEHLFSEVFDLLASILSELPAR</sequence>
<evidence type="ECO:0000313" key="12">
    <source>
        <dbReference type="Proteomes" id="UP000019918"/>
    </source>
</evidence>
<dbReference type="GO" id="GO:0005886">
    <property type="term" value="C:plasma membrane"/>
    <property type="evidence" value="ECO:0007669"/>
    <property type="project" value="UniProtKB-SubCell"/>
</dbReference>
<name>A0A014MDX6_9GAMM</name>
<organism evidence="11 12">
    <name type="scientific">Erwinia mallotivora</name>
    <dbReference type="NCBI Taxonomy" id="69222"/>
    <lineage>
        <taxon>Bacteria</taxon>
        <taxon>Pseudomonadati</taxon>
        <taxon>Pseudomonadota</taxon>
        <taxon>Gammaproteobacteria</taxon>
        <taxon>Enterobacterales</taxon>
        <taxon>Erwiniaceae</taxon>
        <taxon>Erwinia</taxon>
    </lineage>
</organism>
<evidence type="ECO:0000256" key="10">
    <source>
        <dbReference type="RuleBase" id="RU362071"/>
    </source>
</evidence>
<comment type="subcellular location">
    <subcellularLocation>
        <location evidence="10">Cell membrane</location>
        <topology evidence="10">Multi-pass membrane protein</topology>
    </subcellularLocation>
    <subcellularLocation>
        <location evidence="10">Bacterial flagellum basal body</location>
    </subcellularLocation>
</comment>
<dbReference type="Pfam" id="PF01311">
    <property type="entry name" value="Bac_export_1"/>
    <property type="match status" value="1"/>
</dbReference>
<dbReference type="STRING" id="69222.BG55_06575"/>
<comment type="function">
    <text evidence="1 10">Role in flagellar biosynthesis.</text>
</comment>
<evidence type="ECO:0000256" key="7">
    <source>
        <dbReference type="ARBA" id="ARBA00023136"/>
    </source>
</evidence>
<feature type="transmembrane region" description="Helical" evidence="10">
    <location>
        <begin position="74"/>
        <end position="95"/>
    </location>
</feature>
<feature type="transmembrane region" description="Helical" evidence="10">
    <location>
        <begin position="128"/>
        <end position="147"/>
    </location>
</feature>
<dbReference type="NCBIfam" id="TIGR01400">
    <property type="entry name" value="fliR"/>
    <property type="match status" value="1"/>
</dbReference>
<dbReference type="GO" id="GO:0044780">
    <property type="term" value="P:bacterial-type flagellum assembly"/>
    <property type="evidence" value="ECO:0007669"/>
    <property type="project" value="UniProtKB-UniRule"/>
</dbReference>
<evidence type="ECO:0000256" key="8">
    <source>
        <dbReference type="ARBA" id="ARBA00023143"/>
    </source>
</evidence>
<dbReference type="AlphaFoldDB" id="A0A014MDX6"/>
<evidence type="ECO:0000256" key="2">
    <source>
        <dbReference type="ARBA" id="ARBA00009772"/>
    </source>
</evidence>
<dbReference type="GO" id="GO:0006605">
    <property type="term" value="P:protein targeting"/>
    <property type="evidence" value="ECO:0007669"/>
    <property type="project" value="UniProtKB-UniRule"/>
</dbReference>
<keyword evidence="7 10" id="KW-0472">Membrane</keyword>
<keyword evidence="6 10" id="KW-1133">Transmembrane helix</keyword>
<dbReference type="RefSeq" id="WP_034935561.1">
    <property type="nucleotide sequence ID" value="NZ_JFHN01000034.1"/>
</dbReference>
<dbReference type="PATRIC" id="fig|69222.5.peg.1355"/>
<evidence type="ECO:0000256" key="6">
    <source>
        <dbReference type="ARBA" id="ARBA00022989"/>
    </source>
</evidence>
<proteinExistence type="inferred from homology"/>
<evidence type="ECO:0000313" key="11">
    <source>
        <dbReference type="EMBL" id="EXU76249.1"/>
    </source>
</evidence>
<dbReference type="InterPro" id="IPR002010">
    <property type="entry name" value="T3SS_IM_R"/>
</dbReference>
<dbReference type="PANTHER" id="PTHR30065:SF8">
    <property type="entry name" value="FLAGELLAR BIOSYNTHETIC PROTEIN FLIR"/>
    <property type="match status" value="1"/>
</dbReference>
<keyword evidence="12" id="KW-1185">Reference proteome</keyword>
<keyword evidence="5 10" id="KW-0812">Transmembrane</keyword>
<feature type="transmembrane region" description="Helical" evidence="10">
    <location>
        <begin position="45"/>
        <end position="68"/>
    </location>
</feature>
<reference evidence="11 12" key="1">
    <citation type="submission" date="2014-02" db="EMBL/GenBank/DDBJ databases">
        <title>Draft genome of Erwinia mallotivora strain BT-MARDI, a papaya dieback pathogen.</title>
        <authorList>
            <person name="Redzuan R."/>
            <person name="Abu Bakar N."/>
            <person name="Badrun R."/>
            <person name="Mohd Raih M.F."/>
            <person name="Rozano L."/>
            <person name="Mat Amin N."/>
        </authorList>
    </citation>
    <scope>NUCLEOTIDE SEQUENCE [LARGE SCALE GENOMIC DNA]</scope>
    <source>
        <strain evidence="11 12">BT-MARDI</strain>
    </source>
</reference>
<evidence type="ECO:0000256" key="3">
    <source>
        <dbReference type="ARBA" id="ARBA00021717"/>
    </source>
</evidence>
<protein>
    <recommendedName>
        <fullName evidence="3 9">Flagellar biosynthetic protein FliR</fullName>
    </recommendedName>
</protein>
<comment type="caution">
    <text evidence="11">The sequence shown here is derived from an EMBL/GenBank/DDBJ whole genome shotgun (WGS) entry which is preliminary data.</text>
</comment>
<dbReference type="InterPro" id="IPR006303">
    <property type="entry name" value="FliR"/>
</dbReference>
<evidence type="ECO:0000256" key="9">
    <source>
        <dbReference type="NCBIfam" id="TIGR01400"/>
    </source>
</evidence>
<feature type="transmembrane region" description="Helical" evidence="10">
    <location>
        <begin position="211"/>
        <end position="237"/>
    </location>
</feature>
<keyword evidence="11" id="KW-0969">Cilium</keyword>
<feature type="transmembrane region" description="Helical" evidence="10">
    <location>
        <begin position="12"/>
        <end position="33"/>
    </location>
</feature>
<dbReference type="OrthoDB" id="9797790at2"/>
<dbReference type="PRINTS" id="PR00953">
    <property type="entry name" value="TYPE3IMRPROT"/>
</dbReference>